<dbReference type="InterPro" id="IPR016102">
    <property type="entry name" value="Succinyl-CoA_synth-like"/>
</dbReference>
<evidence type="ECO:0000256" key="6">
    <source>
        <dbReference type="PROSITE-ProRule" id="PRU00409"/>
    </source>
</evidence>
<evidence type="ECO:0000256" key="3">
    <source>
        <dbReference type="ARBA" id="ARBA00022741"/>
    </source>
</evidence>
<keyword evidence="2" id="KW-0436">Ligase</keyword>
<evidence type="ECO:0000313" key="9">
    <source>
        <dbReference type="Proteomes" id="UP000443843"/>
    </source>
</evidence>
<organism evidence="8 9">
    <name type="scientific">Pseudooceanicola pacificus</name>
    <dbReference type="NCBI Taxonomy" id="2676438"/>
    <lineage>
        <taxon>Bacteria</taxon>
        <taxon>Pseudomonadati</taxon>
        <taxon>Pseudomonadota</taxon>
        <taxon>Alphaproteobacteria</taxon>
        <taxon>Rhodobacterales</taxon>
        <taxon>Paracoccaceae</taxon>
        <taxon>Pseudooceanicola</taxon>
    </lineage>
</organism>
<dbReference type="GO" id="GO:0006099">
    <property type="term" value="P:tricarboxylic acid cycle"/>
    <property type="evidence" value="ECO:0007669"/>
    <property type="project" value="UniProtKB-KW"/>
</dbReference>
<evidence type="ECO:0000256" key="4">
    <source>
        <dbReference type="ARBA" id="ARBA00022840"/>
    </source>
</evidence>
<dbReference type="Gene3D" id="3.30.1490.20">
    <property type="entry name" value="ATP-grasp fold, A domain"/>
    <property type="match status" value="1"/>
</dbReference>
<dbReference type="SUPFAM" id="SSF56059">
    <property type="entry name" value="Glutathione synthetase ATP-binding domain-like"/>
    <property type="match status" value="1"/>
</dbReference>
<dbReference type="Gene3D" id="3.40.50.261">
    <property type="entry name" value="Succinyl-CoA synthetase domains"/>
    <property type="match status" value="2"/>
</dbReference>
<protein>
    <submittedName>
        <fullName evidence="8">CoA-binding protein</fullName>
    </submittedName>
</protein>
<keyword evidence="3 6" id="KW-0547">Nucleotide-binding</keyword>
<dbReference type="PANTHER" id="PTHR43334">
    <property type="entry name" value="ACETATE--COA LIGASE [ADP-FORMING]"/>
    <property type="match status" value="1"/>
</dbReference>
<evidence type="ECO:0000256" key="5">
    <source>
        <dbReference type="ARBA" id="ARBA00060888"/>
    </source>
</evidence>
<comment type="caution">
    <text evidence="8">The sequence shown here is derived from an EMBL/GenBank/DDBJ whole genome shotgun (WGS) entry which is preliminary data.</text>
</comment>
<keyword evidence="1" id="KW-0816">Tricarboxylic acid cycle</keyword>
<keyword evidence="4 6" id="KW-0067">ATP-binding</keyword>
<dbReference type="InterPro" id="IPR003781">
    <property type="entry name" value="CoA-bd"/>
</dbReference>
<dbReference type="SUPFAM" id="SSF51735">
    <property type="entry name" value="NAD(P)-binding Rossmann-fold domains"/>
    <property type="match status" value="1"/>
</dbReference>
<reference evidence="8 9" key="1">
    <citation type="submission" date="2019-11" db="EMBL/GenBank/DDBJ databases">
        <title>Pseudooceanicola pacifica sp. nov., isolated from deep-sea sediment of the Pacific Ocean.</title>
        <authorList>
            <person name="Lyu L."/>
        </authorList>
    </citation>
    <scope>NUCLEOTIDE SEQUENCE [LARGE SCALE GENOMIC DNA]</scope>
    <source>
        <strain evidence="8 9">216_PA32_1</strain>
    </source>
</reference>
<gene>
    <name evidence="8" type="ORF">GLS40_02410</name>
</gene>
<dbReference type="InterPro" id="IPR032875">
    <property type="entry name" value="Succ_CoA_lig_flav_dom"/>
</dbReference>
<dbReference type="SMART" id="SM00881">
    <property type="entry name" value="CoA_binding"/>
    <property type="match status" value="1"/>
</dbReference>
<dbReference type="SUPFAM" id="SSF52210">
    <property type="entry name" value="Succinyl-CoA synthetase domains"/>
    <property type="match status" value="2"/>
</dbReference>
<dbReference type="InterPro" id="IPR013815">
    <property type="entry name" value="ATP_grasp_subdomain_1"/>
</dbReference>
<dbReference type="GO" id="GO:0005524">
    <property type="term" value="F:ATP binding"/>
    <property type="evidence" value="ECO:0007669"/>
    <property type="project" value="UniProtKB-UniRule"/>
</dbReference>
<keyword evidence="9" id="KW-1185">Reference proteome</keyword>
<dbReference type="InterPro" id="IPR051538">
    <property type="entry name" value="Acyl-CoA_Synth/Transferase"/>
</dbReference>
<dbReference type="Gene3D" id="3.40.50.720">
    <property type="entry name" value="NAD(P)-binding Rossmann-like Domain"/>
    <property type="match status" value="1"/>
</dbReference>
<dbReference type="FunFam" id="3.30.1490.20:FF:000020">
    <property type="entry name" value="Protein lysine acetyltransferase"/>
    <property type="match status" value="1"/>
</dbReference>
<dbReference type="RefSeq" id="WP_160380996.1">
    <property type="nucleotide sequence ID" value="NZ_WNXQ01000001.1"/>
</dbReference>
<dbReference type="InterPro" id="IPR011761">
    <property type="entry name" value="ATP-grasp"/>
</dbReference>
<evidence type="ECO:0000313" key="8">
    <source>
        <dbReference type="EMBL" id="MWB76874.1"/>
    </source>
</evidence>
<evidence type="ECO:0000256" key="1">
    <source>
        <dbReference type="ARBA" id="ARBA00022532"/>
    </source>
</evidence>
<dbReference type="EMBL" id="WNXQ01000001">
    <property type="protein sequence ID" value="MWB76874.1"/>
    <property type="molecule type" value="Genomic_DNA"/>
</dbReference>
<evidence type="ECO:0000256" key="2">
    <source>
        <dbReference type="ARBA" id="ARBA00022598"/>
    </source>
</evidence>
<dbReference type="PANTHER" id="PTHR43334:SF1">
    <property type="entry name" value="3-HYDROXYPROPIONATE--COA LIGASE [ADP-FORMING]"/>
    <property type="match status" value="1"/>
</dbReference>
<evidence type="ECO:0000259" key="7">
    <source>
        <dbReference type="PROSITE" id="PS50975"/>
    </source>
</evidence>
<dbReference type="Pfam" id="PF13380">
    <property type="entry name" value="CoA_binding_2"/>
    <property type="match status" value="1"/>
</dbReference>
<proteinExistence type="inferred from homology"/>
<dbReference type="Proteomes" id="UP000443843">
    <property type="component" value="Unassembled WGS sequence"/>
</dbReference>
<dbReference type="Pfam" id="PF13607">
    <property type="entry name" value="Succ_CoA_lig"/>
    <property type="match status" value="1"/>
</dbReference>
<dbReference type="AlphaFoldDB" id="A0A844W2F4"/>
<dbReference type="GO" id="GO:0016874">
    <property type="term" value="F:ligase activity"/>
    <property type="evidence" value="ECO:0007669"/>
    <property type="project" value="UniProtKB-KW"/>
</dbReference>
<name>A0A844W2F4_9RHOB</name>
<dbReference type="Gene3D" id="3.30.470.20">
    <property type="entry name" value="ATP-grasp fold, B domain"/>
    <property type="match status" value="1"/>
</dbReference>
<comment type="similarity">
    <text evidence="5">In the N-terminal section; belongs to the acetate CoA ligase alpha subunit family.</text>
</comment>
<dbReference type="GO" id="GO:0046872">
    <property type="term" value="F:metal ion binding"/>
    <property type="evidence" value="ECO:0007669"/>
    <property type="project" value="InterPro"/>
</dbReference>
<accession>A0A844W2F4</accession>
<dbReference type="Pfam" id="PF13549">
    <property type="entry name" value="ATP-grasp_5"/>
    <property type="match status" value="1"/>
</dbReference>
<dbReference type="PROSITE" id="PS50975">
    <property type="entry name" value="ATP_GRASP"/>
    <property type="match status" value="1"/>
</dbReference>
<sequence>MLIENFLNPPSVVVYGASTDPTKMGGRVLANLLSGGYGGKVHVIHPKADVVQGLPAHSSAADLAERPAHAIICVPGPAVEAAMQDAIAGGVTHAQILSAGFAEMGEEGRAAQSRLLRMAQEAGVRFSGPNALGCMSAVNSFTASFSGFLMAARPPVGDIAIITQSGAVGTHVLGRAVDMGLGISHAMFTGNEGDLEAADFIEALAGDPATRVICCALETCSDGPKLKRALLAAAQADKPVFILKIGVSEIGAEAAMSHTGRMAGNDAAYSALFEACGTLRATSLDEMLELALVASVAGRPANNRLAVMSISGGVGIMAADAAAAVGVDVAPLPDATLHRIAEIYPLVIGRNPLDTTANAGSALPKVGQMLDEICALDQYGSVYMYFSHVGRTQARLELLIGMVAALKAKYPGLTVILATFIDEANRQALHRAGIANIIDPDRAIAAIGGAARSRMLQAQARAATGGSRPALPSGPFTGGDEVAARAYLEQAGLRGPAETLCTSADQAVAAAARIGFPVVAKIVSQDLPHKTEIGGVVLDIRDADAMRAAYDGIMQRARAAAPEARIAGVSVIEMVRDGAEVIIGGSQDPVFGPMVMVGLGGTAAELFHDVALAPAPVTAARAREMILGTRSAALLTGWRGGPALDLDALGQALAAVSHLVADPAFGISEIDINPFRLRQQGGLVLDALIVPRHPAPADPKETAS</sequence>
<dbReference type="InterPro" id="IPR036291">
    <property type="entry name" value="NAD(P)-bd_dom_sf"/>
</dbReference>
<feature type="domain" description="ATP-grasp" evidence="7">
    <location>
        <begin position="485"/>
        <end position="521"/>
    </location>
</feature>